<dbReference type="OMA" id="VGEYTFC"/>
<comment type="caution">
    <text evidence="12">The sequence shown here is derived from an EMBL/GenBank/DDBJ whole genome shotgun (WGS) entry which is preliminary data.</text>
</comment>
<dbReference type="HOGENOM" id="CLU_066963_4_2_1"/>
<name>A0A066VNM6_TILAU</name>
<organism evidence="12 13">
    <name type="scientific">Tilletiaria anomala (strain ATCC 24038 / CBS 436.72 / UBC 951)</name>
    <dbReference type="NCBI Taxonomy" id="1037660"/>
    <lineage>
        <taxon>Eukaryota</taxon>
        <taxon>Fungi</taxon>
        <taxon>Dikarya</taxon>
        <taxon>Basidiomycota</taxon>
        <taxon>Ustilaginomycotina</taxon>
        <taxon>Exobasidiomycetes</taxon>
        <taxon>Georgefischeriales</taxon>
        <taxon>Tilletiariaceae</taxon>
        <taxon>Tilletiaria</taxon>
    </lineage>
</organism>
<evidence type="ECO:0000256" key="3">
    <source>
        <dbReference type="ARBA" id="ARBA00022692"/>
    </source>
</evidence>
<evidence type="ECO:0000256" key="1">
    <source>
        <dbReference type="ARBA" id="ARBA00004479"/>
    </source>
</evidence>
<protein>
    <recommendedName>
        <fullName evidence="11">GOLD domain-containing protein</fullName>
    </recommendedName>
</protein>
<evidence type="ECO:0000259" key="11">
    <source>
        <dbReference type="PROSITE" id="PS50866"/>
    </source>
</evidence>
<dbReference type="STRING" id="1037660.A0A066VNM6"/>
<evidence type="ECO:0000313" key="12">
    <source>
        <dbReference type="EMBL" id="KDN40339.1"/>
    </source>
</evidence>
<evidence type="ECO:0000256" key="2">
    <source>
        <dbReference type="ARBA" id="ARBA00007104"/>
    </source>
</evidence>
<dbReference type="GO" id="GO:0012505">
    <property type="term" value="C:endomembrane system"/>
    <property type="evidence" value="ECO:0007669"/>
    <property type="project" value="UniProtKB-SubCell"/>
</dbReference>
<dbReference type="InterPro" id="IPR009038">
    <property type="entry name" value="GOLD_dom"/>
</dbReference>
<feature type="chain" id="PRO_5001632237" description="GOLD domain-containing protein" evidence="10">
    <location>
        <begin position="27"/>
        <end position="219"/>
    </location>
</feature>
<dbReference type="GO" id="GO:0016020">
    <property type="term" value="C:membrane"/>
    <property type="evidence" value="ECO:0007669"/>
    <property type="project" value="UniProtKB-SubCell"/>
</dbReference>
<keyword evidence="3 8" id="KW-0812">Transmembrane</keyword>
<keyword evidence="4 10" id="KW-0732">Signal</keyword>
<dbReference type="SUPFAM" id="SSF101576">
    <property type="entry name" value="Supernatant protein factor (SPF), C-terminal domain"/>
    <property type="match status" value="1"/>
</dbReference>
<dbReference type="InterPro" id="IPR036598">
    <property type="entry name" value="GOLD_dom_sf"/>
</dbReference>
<dbReference type="PROSITE" id="PS50866">
    <property type="entry name" value="GOLD"/>
    <property type="match status" value="1"/>
</dbReference>
<feature type="signal peptide" evidence="10">
    <location>
        <begin position="1"/>
        <end position="26"/>
    </location>
</feature>
<dbReference type="SMART" id="SM01190">
    <property type="entry name" value="EMP24_GP25L"/>
    <property type="match status" value="1"/>
</dbReference>
<evidence type="ECO:0000256" key="6">
    <source>
        <dbReference type="ARBA" id="ARBA00023136"/>
    </source>
</evidence>
<reference evidence="12 13" key="1">
    <citation type="submission" date="2014-05" db="EMBL/GenBank/DDBJ databases">
        <title>Draft genome sequence of a rare smut relative, Tilletiaria anomala UBC 951.</title>
        <authorList>
            <consortium name="DOE Joint Genome Institute"/>
            <person name="Toome M."/>
            <person name="Kuo A."/>
            <person name="Henrissat B."/>
            <person name="Lipzen A."/>
            <person name="Tritt A."/>
            <person name="Yoshinaga Y."/>
            <person name="Zane M."/>
            <person name="Barry K."/>
            <person name="Grigoriev I.V."/>
            <person name="Spatafora J.W."/>
            <person name="Aimea M.C."/>
        </authorList>
    </citation>
    <scope>NUCLEOTIDE SEQUENCE [LARGE SCALE GENOMIC DNA]</scope>
    <source>
        <strain evidence="12 13">UBC 951</strain>
    </source>
</reference>
<evidence type="ECO:0000256" key="5">
    <source>
        <dbReference type="ARBA" id="ARBA00022989"/>
    </source>
</evidence>
<keyword evidence="5 9" id="KW-1133">Transmembrane helix</keyword>
<proteinExistence type="inferred from homology"/>
<dbReference type="FunCoup" id="A0A066VNM6">
    <property type="interactions" value="156"/>
</dbReference>
<accession>A0A066VNM6</accession>
<gene>
    <name evidence="12" type="ORF">K437DRAFT_270002</name>
</gene>
<dbReference type="PANTHER" id="PTHR22811">
    <property type="entry name" value="TRANSMEMBRANE EMP24 DOMAIN-CONTAINING PROTEIN"/>
    <property type="match status" value="1"/>
</dbReference>
<keyword evidence="6 9" id="KW-0472">Membrane</keyword>
<feature type="transmembrane region" description="Helical" evidence="9">
    <location>
        <begin position="183"/>
        <end position="209"/>
    </location>
</feature>
<evidence type="ECO:0000256" key="10">
    <source>
        <dbReference type="SAM" id="SignalP"/>
    </source>
</evidence>
<dbReference type="RefSeq" id="XP_013241350.1">
    <property type="nucleotide sequence ID" value="XM_013385896.1"/>
</dbReference>
<evidence type="ECO:0000313" key="13">
    <source>
        <dbReference type="Proteomes" id="UP000027361"/>
    </source>
</evidence>
<comment type="subcellular location">
    <subcellularLocation>
        <location evidence="7">Endomembrane system</location>
        <topology evidence="7">Single-pass membrane protein</topology>
    </subcellularLocation>
    <subcellularLocation>
        <location evidence="1 8">Membrane</location>
        <topology evidence="1 8">Single-pass type I membrane protein</topology>
    </subcellularLocation>
</comment>
<evidence type="ECO:0000256" key="4">
    <source>
        <dbReference type="ARBA" id="ARBA00022729"/>
    </source>
</evidence>
<evidence type="ECO:0000256" key="8">
    <source>
        <dbReference type="RuleBase" id="RU003827"/>
    </source>
</evidence>
<sequence>MFFRSFTCLLAALLIALCALPPSVSAAALTAILEPHEKSCYYAWVDQVGEKVGFYFAVQSGGNFEVAYSVHDPNDKLIIDGHKERQVDIIFTGNTVGEYVFCFHNDYTSYAEKLIDFDITVESEPRLEMPLSQTQLLSDHSAPLEESITKIGSELTSIARTQRFFRTRENRNYDTVVSTQSRIFWYSIVESLVIISMSVAQVLVVRFLFNTSSTKRYRV</sequence>
<comment type="similarity">
    <text evidence="2 8">Belongs to the EMP24/GP25L family.</text>
</comment>
<dbReference type="InterPro" id="IPR015720">
    <property type="entry name" value="Emp24-like"/>
</dbReference>
<dbReference type="EMBL" id="JMSN01000092">
    <property type="protein sequence ID" value="KDN40339.1"/>
    <property type="molecule type" value="Genomic_DNA"/>
</dbReference>
<evidence type="ECO:0000256" key="7">
    <source>
        <dbReference type="ARBA" id="ARBA00037847"/>
    </source>
</evidence>
<dbReference type="OrthoDB" id="1929172at2759"/>
<dbReference type="Pfam" id="PF01105">
    <property type="entry name" value="EMP24_GP25L"/>
    <property type="match status" value="1"/>
</dbReference>
<dbReference type="GeneID" id="25266138"/>
<dbReference type="Proteomes" id="UP000027361">
    <property type="component" value="Unassembled WGS sequence"/>
</dbReference>
<dbReference type="AlphaFoldDB" id="A0A066VNM6"/>
<feature type="domain" description="GOLD" evidence="11">
    <location>
        <begin position="38"/>
        <end position="121"/>
    </location>
</feature>
<dbReference type="InParanoid" id="A0A066VNM6"/>
<keyword evidence="13" id="KW-1185">Reference proteome</keyword>
<evidence type="ECO:0000256" key="9">
    <source>
        <dbReference type="SAM" id="Phobius"/>
    </source>
</evidence>